<feature type="region of interest" description="Disordered" evidence="1">
    <location>
        <begin position="90"/>
        <end position="120"/>
    </location>
</feature>
<proteinExistence type="predicted"/>
<evidence type="ECO:0000313" key="3">
    <source>
        <dbReference type="Proteomes" id="UP000268014"/>
    </source>
</evidence>
<keyword evidence="3" id="KW-1185">Reference proteome</keyword>
<feature type="compositionally biased region" description="Basic and acidic residues" evidence="1">
    <location>
        <begin position="99"/>
        <end position="120"/>
    </location>
</feature>
<reference evidence="2 3" key="2">
    <citation type="submission" date="2018-11" db="EMBL/GenBank/DDBJ databases">
        <authorList>
            <consortium name="Pathogen Informatics"/>
        </authorList>
    </citation>
    <scope>NUCLEOTIDE SEQUENCE [LARGE SCALE GENOMIC DNA]</scope>
    <source>
        <strain evidence="2 3">MHpl1</strain>
    </source>
</reference>
<name>A0A0N4W963_HAEPC</name>
<accession>A0A0N4W963</accession>
<dbReference type="WBParaSite" id="HPLM_0000680401-mRNA-1">
    <property type="protein sequence ID" value="HPLM_0000680401-mRNA-1"/>
    <property type="gene ID" value="HPLM_0000680401"/>
</dbReference>
<dbReference type="AlphaFoldDB" id="A0A0N4W963"/>
<evidence type="ECO:0000313" key="2">
    <source>
        <dbReference type="EMBL" id="VDO30049.1"/>
    </source>
</evidence>
<dbReference type="EMBL" id="UZAF01016549">
    <property type="protein sequence ID" value="VDO30049.1"/>
    <property type="molecule type" value="Genomic_DNA"/>
</dbReference>
<dbReference type="OrthoDB" id="5837097at2759"/>
<organism evidence="4">
    <name type="scientific">Haemonchus placei</name>
    <name type="common">Barber's pole worm</name>
    <dbReference type="NCBI Taxonomy" id="6290"/>
    <lineage>
        <taxon>Eukaryota</taxon>
        <taxon>Metazoa</taxon>
        <taxon>Ecdysozoa</taxon>
        <taxon>Nematoda</taxon>
        <taxon>Chromadorea</taxon>
        <taxon>Rhabditida</taxon>
        <taxon>Rhabditina</taxon>
        <taxon>Rhabditomorpha</taxon>
        <taxon>Strongyloidea</taxon>
        <taxon>Trichostrongylidae</taxon>
        <taxon>Haemonchus</taxon>
    </lineage>
</organism>
<evidence type="ECO:0000313" key="4">
    <source>
        <dbReference type="WBParaSite" id="HPLM_0000680401-mRNA-1"/>
    </source>
</evidence>
<dbReference type="STRING" id="6290.A0A0N4W963"/>
<gene>
    <name evidence="2" type="ORF">HPLM_LOCUS6796</name>
</gene>
<dbReference type="Proteomes" id="UP000268014">
    <property type="component" value="Unassembled WGS sequence"/>
</dbReference>
<evidence type="ECO:0000256" key="1">
    <source>
        <dbReference type="SAM" id="MobiDB-lite"/>
    </source>
</evidence>
<protein>
    <submittedName>
        <fullName evidence="2 4">Uncharacterized protein</fullName>
    </submittedName>
</protein>
<reference evidence="4" key="1">
    <citation type="submission" date="2017-02" db="UniProtKB">
        <authorList>
            <consortium name="WormBaseParasite"/>
        </authorList>
    </citation>
    <scope>IDENTIFICATION</scope>
</reference>
<sequence>MLEIAKELDDMSMSTYIEERTTSDENVCDEIELLCPRERVLQLFMIPSIVCFRAAMRELTKVRSRAIRLECNLKAQRADGLMNGLDNYMYSSSSPRYLTAKEEKDEEGSCRRDRARGSHT</sequence>